<evidence type="ECO:0000256" key="2">
    <source>
        <dbReference type="ARBA" id="ARBA00007165"/>
    </source>
</evidence>
<evidence type="ECO:0000313" key="8">
    <source>
        <dbReference type="EMBL" id="NED97532.1"/>
    </source>
</evidence>
<keyword evidence="4 6" id="KW-1133">Transmembrane helix</keyword>
<dbReference type="CDD" id="cd06662">
    <property type="entry name" value="SURF1"/>
    <property type="match status" value="1"/>
</dbReference>
<sequence length="263" mass="29020">MLRYLLTPRWIAAHVAFILAIAFCIYAGWWQFGAYEDSHGRHADRDREPVLVQELIGPDEPIDAAADRAVRAEGRYMAELQHLVPGRIRDGVLGWYVLTPLRSDDGTVIPVVRGWVMEPETAQEPASTRVAITGHVLPPETPEHATVRSGQVLEPDELAYIAPARVAEATGLPAGETVRGYLLLNSQVPPAGDVEELDVDDVAPIRNVNPWQNFSYGAQWWVFAAAALVFWASAMRASIRSRRRATNEQDASVSEPGLPRVPS</sequence>
<keyword evidence="3 6" id="KW-0812">Transmembrane</keyword>
<evidence type="ECO:0000256" key="4">
    <source>
        <dbReference type="ARBA" id="ARBA00022989"/>
    </source>
</evidence>
<dbReference type="AlphaFoldDB" id="A0A6N9YRC4"/>
<evidence type="ECO:0000313" key="9">
    <source>
        <dbReference type="Proteomes" id="UP000469185"/>
    </source>
</evidence>
<feature type="transmembrane region" description="Helical" evidence="6">
    <location>
        <begin position="214"/>
        <end position="234"/>
    </location>
</feature>
<comment type="caution">
    <text evidence="8">The sequence shown here is derived from an EMBL/GenBank/DDBJ whole genome shotgun (WGS) entry which is preliminary data.</text>
</comment>
<organism evidence="8 9">
    <name type="scientific">Phytoactinopolyspora alkaliphila</name>
    <dbReference type="NCBI Taxonomy" id="1783498"/>
    <lineage>
        <taxon>Bacteria</taxon>
        <taxon>Bacillati</taxon>
        <taxon>Actinomycetota</taxon>
        <taxon>Actinomycetes</taxon>
        <taxon>Jiangellales</taxon>
        <taxon>Jiangellaceae</taxon>
        <taxon>Phytoactinopolyspora</taxon>
    </lineage>
</organism>
<evidence type="ECO:0000256" key="6">
    <source>
        <dbReference type="RuleBase" id="RU363076"/>
    </source>
</evidence>
<reference evidence="8 9" key="1">
    <citation type="submission" date="2020-02" db="EMBL/GenBank/DDBJ databases">
        <authorList>
            <person name="Li X.-J."/>
            <person name="Feng X.-M."/>
        </authorList>
    </citation>
    <scope>NUCLEOTIDE SEQUENCE [LARGE SCALE GENOMIC DNA]</scope>
    <source>
        <strain evidence="8 9">CGMCC 4.7225</strain>
    </source>
</reference>
<dbReference type="RefSeq" id="WP_163820318.1">
    <property type="nucleotide sequence ID" value="NZ_JAAGOB010000012.1"/>
</dbReference>
<gene>
    <name evidence="8" type="ORF">G1H11_19730</name>
</gene>
<comment type="subcellular location">
    <subcellularLocation>
        <location evidence="6">Cell membrane</location>
        <topology evidence="6">Multi-pass membrane protein</topology>
    </subcellularLocation>
    <subcellularLocation>
        <location evidence="1">Membrane</location>
    </subcellularLocation>
</comment>
<dbReference type="PROSITE" id="PS50895">
    <property type="entry name" value="SURF1"/>
    <property type="match status" value="1"/>
</dbReference>
<name>A0A6N9YRC4_9ACTN</name>
<dbReference type="InterPro" id="IPR002994">
    <property type="entry name" value="Surf1/Shy1"/>
</dbReference>
<evidence type="ECO:0000256" key="3">
    <source>
        <dbReference type="ARBA" id="ARBA00022692"/>
    </source>
</evidence>
<evidence type="ECO:0000256" key="7">
    <source>
        <dbReference type="SAM" id="MobiDB-lite"/>
    </source>
</evidence>
<feature type="region of interest" description="Disordered" evidence="7">
    <location>
        <begin position="243"/>
        <end position="263"/>
    </location>
</feature>
<proteinExistence type="inferred from homology"/>
<dbReference type="PANTHER" id="PTHR23427">
    <property type="entry name" value="SURFEIT LOCUS PROTEIN"/>
    <property type="match status" value="1"/>
</dbReference>
<feature type="transmembrane region" description="Helical" evidence="6">
    <location>
        <begin position="12"/>
        <end position="32"/>
    </location>
</feature>
<keyword evidence="6" id="KW-1003">Cell membrane</keyword>
<dbReference type="GO" id="GO:0005886">
    <property type="term" value="C:plasma membrane"/>
    <property type="evidence" value="ECO:0007669"/>
    <property type="project" value="UniProtKB-SubCell"/>
</dbReference>
<dbReference type="InterPro" id="IPR045214">
    <property type="entry name" value="Surf1/Surf4"/>
</dbReference>
<dbReference type="EMBL" id="JAAGOB010000012">
    <property type="protein sequence ID" value="NED97532.1"/>
    <property type="molecule type" value="Genomic_DNA"/>
</dbReference>
<evidence type="ECO:0000256" key="5">
    <source>
        <dbReference type="ARBA" id="ARBA00023136"/>
    </source>
</evidence>
<dbReference type="PANTHER" id="PTHR23427:SF2">
    <property type="entry name" value="SURFEIT LOCUS PROTEIN 1"/>
    <property type="match status" value="1"/>
</dbReference>
<accession>A0A6N9YRC4</accession>
<dbReference type="Pfam" id="PF02104">
    <property type="entry name" value="SURF1"/>
    <property type="match status" value="1"/>
</dbReference>
<protein>
    <recommendedName>
        <fullName evidence="6">SURF1-like protein</fullName>
    </recommendedName>
</protein>
<keyword evidence="5 6" id="KW-0472">Membrane</keyword>
<dbReference type="Proteomes" id="UP000469185">
    <property type="component" value="Unassembled WGS sequence"/>
</dbReference>
<comment type="similarity">
    <text evidence="2 6">Belongs to the SURF1 family.</text>
</comment>
<keyword evidence="9" id="KW-1185">Reference proteome</keyword>
<evidence type="ECO:0000256" key="1">
    <source>
        <dbReference type="ARBA" id="ARBA00004370"/>
    </source>
</evidence>